<sequence length="145" mass="16215">MELHHFTLVERRSVRQVLFVNLQLNVCNSQYFDEALRDRKLDVLDCPGGNEVIRSLPGPHKNFHASPGQHYGTYVVLLVHANDGLREVCWSKIVLSGSFRNDQERTGRLVWILSHPTSGGLRCSHSSRLTVAIQSANNVDAGAIV</sequence>
<evidence type="ECO:0000313" key="1">
    <source>
        <dbReference type="EMBL" id="CAG6497606.1"/>
    </source>
</evidence>
<name>A0A8D8G7D7_CULPI</name>
<accession>A0A8D8G7D7</accession>
<reference evidence="1" key="1">
    <citation type="submission" date="2021-05" db="EMBL/GenBank/DDBJ databases">
        <authorList>
            <person name="Alioto T."/>
            <person name="Alioto T."/>
            <person name="Gomez Garrido J."/>
        </authorList>
    </citation>
    <scope>NUCLEOTIDE SEQUENCE</scope>
</reference>
<protein>
    <submittedName>
        <fullName evidence="1">(northern house mosquito) hypothetical protein</fullName>
    </submittedName>
</protein>
<dbReference type="EMBL" id="HBUE01133391">
    <property type="protein sequence ID" value="CAG6497606.1"/>
    <property type="molecule type" value="Transcribed_RNA"/>
</dbReference>
<proteinExistence type="predicted"/>
<dbReference type="AlphaFoldDB" id="A0A8D8G7D7"/>
<organism evidence="1">
    <name type="scientific">Culex pipiens</name>
    <name type="common">House mosquito</name>
    <dbReference type="NCBI Taxonomy" id="7175"/>
    <lineage>
        <taxon>Eukaryota</taxon>
        <taxon>Metazoa</taxon>
        <taxon>Ecdysozoa</taxon>
        <taxon>Arthropoda</taxon>
        <taxon>Hexapoda</taxon>
        <taxon>Insecta</taxon>
        <taxon>Pterygota</taxon>
        <taxon>Neoptera</taxon>
        <taxon>Endopterygota</taxon>
        <taxon>Diptera</taxon>
        <taxon>Nematocera</taxon>
        <taxon>Culicoidea</taxon>
        <taxon>Culicidae</taxon>
        <taxon>Culicinae</taxon>
        <taxon>Culicini</taxon>
        <taxon>Culex</taxon>
        <taxon>Culex</taxon>
    </lineage>
</organism>